<feature type="domain" description="AMP-binding enzyme C-terminal" evidence="6">
    <location>
        <begin position="226"/>
        <end position="300"/>
    </location>
</feature>
<evidence type="ECO:0000256" key="2">
    <source>
        <dbReference type="ARBA" id="ARBA00022598"/>
    </source>
</evidence>
<evidence type="ECO:0000259" key="5">
    <source>
        <dbReference type="Pfam" id="PF00501"/>
    </source>
</evidence>
<comment type="similarity">
    <text evidence="1">Belongs to the ATP-dependent AMP-binding enzyme family.</text>
</comment>
<dbReference type="OrthoDB" id="10253115at2759"/>
<dbReference type="GO" id="GO:0006631">
    <property type="term" value="P:fatty acid metabolic process"/>
    <property type="evidence" value="ECO:0007669"/>
    <property type="project" value="UniProtKB-KW"/>
</dbReference>
<keyword evidence="8" id="KW-1185">Reference proteome</keyword>
<dbReference type="PANTHER" id="PTHR43859:SF4">
    <property type="entry name" value="BUTANOATE--COA LIGASE AAE1-RELATED"/>
    <property type="match status" value="1"/>
</dbReference>
<keyword evidence="2" id="KW-0436">Ligase</keyword>
<comment type="caution">
    <text evidence="7">The sequence shown here is derived from an EMBL/GenBank/DDBJ whole genome shotgun (WGS) entry which is preliminary data.</text>
</comment>
<dbReference type="GO" id="GO:0016874">
    <property type="term" value="F:ligase activity"/>
    <property type="evidence" value="ECO:0007669"/>
    <property type="project" value="UniProtKB-KW"/>
</dbReference>
<evidence type="ECO:0000256" key="1">
    <source>
        <dbReference type="ARBA" id="ARBA00006432"/>
    </source>
</evidence>
<evidence type="ECO:0000313" key="7">
    <source>
        <dbReference type="EMBL" id="ETO14781.1"/>
    </source>
</evidence>
<feature type="domain" description="AMP-dependent synthetase/ligase" evidence="5">
    <location>
        <begin position="3"/>
        <end position="146"/>
    </location>
</feature>
<proteinExistence type="inferred from homology"/>
<keyword evidence="4" id="KW-0443">Lipid metabolism</keyword>
<dbReference type="InterPro" id="IPR042099">
    <property type="entry name" value="ANL_N_sf"/>
</dbReference>
<evidence type="ECO:0000259" key="6">
    <source>
        <dbReference type="Pfam" id="PF13193"/>
    </source>
</evidence>
<gene>
    <name evidence="7" type="ORF">RFI_22588</name>
</gene>
<dbReference type="SUPFAM" id="SSF56801">
    <property type="entry name" value="Acetyl-CoA synthetase-like"/>
    <property type="match status" value="1"/>
</dbReference>
<evidence type="ECO:0000256" key="3">
    <source>
        <dbReference type="ARBA" id="ARBA00022832"/>
    </source>
</evidence>
<dbReference type="EMBL" id="ASPP01019773">
    <property type="protein sequence ID" value="ETO14781.1"/>
    <property type="molecule type" value="Genomic_DNA"/>
</dbReference>
<dbReference type="AlphaFoldDB" id="X6MMA9"/>
<organism evidence="7 8">
    <name type="scientific">Reticulomyxa filosa</name>
    <dbReference type="NCBI Taxonomy" id="46433"/>
    <lineage>
        <taxon>Eukaryota</taxon>
        <taxon>Sar</taxon>
        <taxon>Rhizaria</taxon>
        <taxon>Retaria</taxon>
        <taxon>Foraminifera</taxon>
        <taxon>Monothalamids</taxon>
        <taxon>Reticulomyxidae</taxon>
        <taxon>Reticulomyxa</taxon>
    </lineage>
</organism>
<protein>
    <submittedName>
        <fullName evidence="7">Acyl-CoA synthetase</fullName>
    </submittedName>
</protein>
<dbReference type="Pfam" id="PF00501">
    <property type="entry name" value="AMP-binding"/>
    <property type="match status" value="1"/>
</dbReference>
<dbReference type="InterPro" id="IPR045851">
    <property type="entry name" value="AMP-bd_C_sf"/>
</dbReference>
<accession>X6MMA9</accession>
<dbReference type="InterPro" id="IPR000873">
    <property type="entry name" value="AMP-dep_synth/lig_dom"/>
</dbReference>
<name>X6MMA9_RETFI</name>
<dbReference type="Gene3D" id="3.40.50.12780">
    <property type="entry name" value="N-terminal domain of ligase-like"/>
    <property type="match status" value="1"/>
</dbReference>
<dbReference type="Gene3D" id="3.30.300.30">
    <property type="match status" value="1"/>
</dbReference>
<evidence type="ECO:0000256" key="4">
    <source>
        <dbReference type="ARBA" id="ARBA00023098"/>
    </source>
</evidence>
<dbReference type="Pfam" id="PF13193">
    <property type="entry name" value="AMP-binding_C"/>
    <property type="match status" value="1"/>
</dbReference>
<evidence type="ECO:0000313" key="8">
    <source>
        <dbReference type="Proteomes" id="UP000023152"/>
    </source>
</evidence>
<dbReference type="Proteomes" id="UP000023152">
    <property type="component" value="Unassembled WGS sequence"/>
</dbReference>
<keyword evidence="3" id="KW-0276">Fatty acid metabolism</keyword>
<reference evidence="7 8" key="1">
    <citation type="journal article" date="2013" name="Curr. Biol.">
        <title>The Genome of the Foraminiferan Reticulomyxa filosa.</title>
        <authorList>
            <person name="Glockner G."/>
            <person name="Hulsmann N."/>
            <person name="Schleicher M."/>
            <person name="Noegel A.A."/>
            <person name="Eichinger L."/>
            <person name="Gallinger C."/>
            <person name="Pawlowski J."/>
            <person name="Sierra R."/>
            <person name="Euteneuer U."/>
            <person name="Pillet L."/>
            <person name="Moustafa A."/>
            <person name="Platzer M."/>
            <person name="Groth M."/>
            <person name="Szafranski K."/>
            <person name="Schliwa M."/>
        </authorList>
    </citation>
    <scope>NUCLEOTIDE SEQUENCE [LARGE SCALE GENOMIC DNA]</scope>
</reference>
<dbReference type="PANTHER" id="PTHR43859">
    <property type="entry name" value="ACYL-ACTIVATING ENZYME"/>
    <property type="match status" value="1"/>
</dbReference>
<dbReference type="InterPro" id="IPR025110">
    <property type="entry name" value="AMP-bd_C"/>
</dbReference>
<sequence>MCVDEKATIILGVPSVMQGIRQELHTSPLKYKALKGSLNRICCGGRFVPKKKKKKSYAPPKEMIQWFHDTWGIELIQGWGMTEVNPLGTVGRRYARRDDLTSDGENENQDKAGLLLPSLSAKILNSDDMTTEVPWDGIARGELLIRIDNKNSCLKIKKKIKKKIVAIGGPWVTKEYFDMDATEKFVDDWLITGDVASFTSRAQLVIRDRSKDMIKSGGEWISSKDMENLVMSMSAVDKACVIGVPHPKWDERPIVVAQLKPKHKLEYNEVIEWLSKSYAKFQLPDDLLIWDEIPLGSTGKMDKKTVRKILTEQKYVLPSLRNNHESKL</sequence>